<reference evidence="2 3" key="1">
    <citation type="submission" date="2019-07" db="EMBL/GenBank/DDBJ databases">
        <title>Genomic Encyclopedia of Type Strains, Phase IV (KMG-IV): sequencing the most valuable type-strain genomes for metagenomic binning, comparative biology and taxonomic classification.</title>
        <authorList>
            <person name="Goeker M."/>
        </authorList>
    </citation>
    <scope>NUCLEOTIDE SEQUENCE [LARGE SCALE GENOMIC DNA]</scope>
    <source>
        <strain evidence="2 3">SS015</strain>
    </source>
</reference>
<dbReference type="PANTHER" id="PTHR43433:SF5">
    <property type="entry name" value="AB HYDROLASE-1 DOMAIN-CONTAINING PROTEIN"/>
    <property type="match status" value="1"/>
</dbReference>
<dbReference type="PANTHER" id="PTHR43433">
    <property type="entry name" value="HYDROLASE, ALPHA/BETA FOLD FAMILY PROTEIN"/>
    <property type="match status" value="1"/>
</dbReference>
<organism evidence="2 3">
    <name type="scientific">Geothermobacter ehrlichii</name>
    <dbReference type="NCBI Taxonomy" id="213224"/>
    <lineage>
        <taxon>Bacteria</taxon>
        <taxon>Pseudomonadati</taxon>
        <taxon>Thermodesulfobacteriota</taxon>
        <taxon>Desulfuromonadia</taxon>
        <taxon>Desulfuromonadales</taxon>
        <taxon>Geothermobacteraceae</taxon>
        <taxon>Geothermobacter</taxon>
    </lineage>
</organism>
<evidence type="ECO:0000313" key="3">
    <source>
        <dbReference type="Proteomes" id="UP000324159"/>
    </source>
</evidence>
<dbReference type="RefSeq" id="WP_148895697.1">
    <property type="nucleotide sequence ID" value="NZ_VNIB01000005.1"/>
</dbReference>
<feature type="domain" description="AB hydrolase-1" evidence="1">
    <location>
        <begin position="22"/>
        <end position="255"/>
    </location>
</feature>
<name>A0A5D3WKX8_9BACT</name>
<dbReference type="InterPro" id="IPR000073">
    <property type="entry name" value="AB_hydrolase_1"/>
</dbReference>
<gene>
    <name evidence="2" type="ORF">EDC39_105129</name>
</gene>
<dbReference type="PRINTS" id="PR00111">
    <property type="entry name" value="ABHYDROLASE"/>
</dbReference>
<dbReference type="Gene3D" id="3.40.50.1820">
    <property type="entry name" value="alpha/beta hydrolase"/>
    <property type="match status" value="1"/>
</dbReference>
<dbReference type="InterPro" id="IPR029058">
    <property type="entry name" value="AB_hydrolase_fold"/>
</dbReference>
<dbReference type="EMBL" id="VNIB01000005">
    <property type="protein sequence ID" value="TYO98760.1"/>
    <property type="molecule type" value="Genomic_DNA"/>
</dbReference>
<proteinExistence type="predicted"/>
<comment type="caution">
    <text evidence="2">The sequence shown here is derived from an EMBL/GenBank/DDBJ whole genome shotgun (WGS) entry which is preliminary data.</text>
</comment>
<dbReference type="AlphaFoldDB" id="A0A5D3WKX8"/>
<accession>A0A5D3WKX8</accession>
<keyword evidence="3" id="KW-1185">Reference proteome</keyword>
<sequence length="272" mass="29492">MAEILLPDGRRLAYSRSGAGRPLVLLHGWCMSRAVFREFLERPPAGCQVVAFDLPGHGASDPAAGASLADWVRDLAAAIELLRLQRPVLCGWSLGGMLCLQLAVQAGCSAAALVLIGTTPRFVNGDGWQVGVPPARLAAMRRDVRRSYRPAMERFYRMMFAENELAPAEYRRIARFAAGPGSLPPQPVAEAGLRILAQDDLRSLLPEVRMPVLVLHGRQDAVIPFASGEELAAALPQARLVAFDETGHAPFLSRPEQVRQELEGFLACLPPS</sequence>
<dbReference type="Pfam" id="PF00561">
    <property type="entry name" value="Abhydrolase_1"/>
    <property type="match status" value="1"/>
</dbReference>
<evidence type="ECO:0000313" key="2">
    <source>
        <dbReference type="EMBL" id="TYO98760.1"/>
    </source>
</evidence>
<dbReference type="SUPFAM" id="SSF53474">
    <property type="entry name" value="alpha/beta-Hydrolases"/>
    <property type="match status" value="1"/>
</dbReference>
<dbReference type="InterPro" id="IPR050471">
    <property type="entry name" value="AB_hydrolase"/>
</dbReference>
<dbReference type="Proteomes" id="UP000324159">
    <property type="component" value="Unassembled WGS sequence"/>
</dbReference>
<evidence type="ECO:0000259" key="1">
    <source>
        <dbReference type="Pfam" id="PF00561"/>
    </source>
</evidence>
<protein>
    <submittedName>
        <fullName evidence="2">Pimeloyl-[acyl-carrier protein] methyl ester esterase</fullName>
    </submittedName>
</protein>
<dbReference type="OrthoDB" id="9785408at2"/>